<accession>A0A212IVP2</accession>
<keyword evidence="1" id="KW-1133">Transmembrane helix</keyword>
<evidence type="ECO:0000256" key="1">
    <source>
        <dbReference type="SAM" id="Phobius"/>
    </source>
</evidence>
<sequence length="46" mass="5339">MKKEGQTLKTNTNVNSLLHLRISSGTEFNLYFYLMSVYFLVLPIIT</sequence>
<keyword evidence="1" id="KW-0812">Transmembrane</keyword>
<protein>
    <submittedName>
        <fullName evidence="2">Uncharacterized protein</fullName>
    </submittedName>
</protein>
<dbReference type="EMBL" id="FLUL01000001">
    <property type="protein sequence ID" value="SBV91273.1"/>
    <property type="molecule type" value="Genomic_DNA"/>
</dbReference>
<organism evidence="2">
    <name type="scientific">uncultured Dysgonomonas sp</name>
    <dbReference type="NCBI Taxonomy" id="206096"/>
    <lineage>
        <taxon>Bacteria</taxon>
        <taxon>Pseudomonadati</taxon>
        <taxon>Bacteroidota</taxon>
        <taxon>Bacteroidia</taxon>
        <taxon>Bacteroidales</taxon>
        <taxon>Dysgonomonadaceae</taxon>
        <taxon>Dysgonomonas</taxon>
        <taxon>environmental samples</taxon>
    </lineage>
</organism>
<dbReference type="AlphaFoldDB" id="A0A212IVP2"/>
<proteinExistence type="predicted"/>
<reference evidence="2" key="1">
    <citation type="submission" date="2016-04" db="EMBL/GenBank/DDBJ databases">
        <authorList>
            <person name="Evans L.H."/>
            <person name="Alamgir A."/>
            <person name="Owens N."/>
            <person name="Weber N.D."/>
            <person name="Virtaneva K."/>
            <person name="Barbian K."/>
            <person name="Babar A."/>
            <person name="Rosenke K."/>
        </authorList>
    </citation>
    <scope>NUCLEOTIDE SEQUENCE</scope>
    <source>
        <strain evidence="2">86-2</strain>
    </source>
</reference>
<evidence type="ECO:0000313" key="2">
    <source>
        <dbReference type="EMBL" id="SBV91273.1"/>
    </source>
</evidence>
<keyword evidence="1" id="KW-0472">Membrane</keyword>
<name>A0A212IVP2_9BACT</name>
<feature type="transmembrane region" description="Helical" evidence="1">
    <location>
        <begin position="28"/>
        <end position="45"/>
    </location>
</feature>
<gene>
    <name evidence="2" type="ORF">KL86DYS2_10155</name>
</gene>